<evidence type="ECO:0000313" key="10">
    <source>
        <dbReference type="Proteomes" id="UP001054889"/>
    </source>
</evidence>
<dbReference type="Pfam" id="PF00082">
    <property type="entry name" value="Peptidase_S8"/>
    <property type="match status" value="1"/>
</dbReference>
<comment type="caution">
    <text evidence="6">Lacks conserved residue(s) required for the propagation of feature annotation.</text>
</comment>
<gene>
    <name evidence="9" type="primary">gb04525</name>
    <name evidence="9" type="ORF">PR202_gb04525</name>
</gene>
<evidence type="ECO:0000256" key="6">
    <source>
        <dbReference type="PROSITE-ProRule" id="PRU01240"/>
    </source>
</evidence>
<name>A0AAV5E4R8_ELECO</name>
<proteinExistence type="inferred from homology"/>
<evidence type="ECO:0000259" key="7">
    <source>
        <dbReference type="Pfam" id="PF00082"/>
    </source>
</evidence>
<reference evidence="9" key="1">
    <citation type="journal article" date="2018" name="DNA Res.">
        <title>Multiple hybrid de novo genome assembly of finger millet, an orphan allotetraploid crop.</title>
        <authorList>
            <person name="Hatakeyama M."/>
            <person name="Aluri S."/>
            <person name="Balachadran M.T."/>
            <person name="Sivarajan S.R."/>
            <person name="Patrignani A."/>
            <person name="Gruter S."/>
            <person name="Poveda L."/>
            <person name="Shimizu-Inatsugi R."/>
            <person name="Baeten J."/>
            <person name="Francoijs K.J."/>
            <person name="Nataraja K.N."/>
            <person name="Reddy Y.A.N."/>
            <person name="Phadnis S."/>
            <person name="Ravikumar R.L."/>
            <person name="Schlapbach R."/>
            <person name="Sreeman S.M."/>
            <person name="Shimizu K.K."/>
        </authorList>
    </citation>
    <scope>NUCLEOTIDE SEQUENCE</scope>
</reference>
<sequence length="498" mass="52861">MLASTASPREQRVAARPRARIAVYKSAWGTGGGALNIATVLAAIDDAIHDGVDVLSLSLTADDNSFGALHAVQKGITVVYAAGNNGPIPQTVANTAPWVITVAASKVDRSFPTMITLGNNQSIVGQSFYYLRKNSAQSTYKNLQYGAGCTPDALNGTDLKGKIVLCMSPFPPFPLQTEGPFAYFNSAYLKVLEGGGFGLIFAQYMTDTQELTATCEGIPCVLIDYNTFNQIITYISAGAASSAVAKIEPARSVTGKGIIAPKVAVFSSRGPSTQYDDIIKPDIAAPGANILAALGNSYQIMSGTSMAAPHVSGIIALLKVLHPNWSPAALKSAIVTTASVTNEHGMPILAEGLPRKIADPFDYGGGNIDPNKAADPGLIYDAIRETITTSFAALSRGLPRELRHPITISRTVTNVGEVDAIYHASIQSPLGVKIDVEPSVLVFNAARKVIKFEVKLSPMWKLQGDYTFGSLTWQNGQKIVRIPIAARMTTYDFYADVA</sequence>
<dbReference type="GO" id="GO:0006508">
    <property type="term" value="P:proteolysis"/>
    <property type="evidence" value="ECO:0007669"/>
    <property type="project" value="UniProtKB-KW"/>
</dbReference>
<organism evidence="9 10">
    <name type="scientific">Eleusine coracana subsp. coracana</name>
    <dbReference type="NCBI Taxonomy" id="191504"/>
    <lineage>
        <taxon>Eukaryota</taxon>
        <taxon>Viridiplantae</taxon>
        <taxon>Streptophyta</taxon>
        <taxon>Embryophyta</taxon>
        <taxon>Tracheophyta</taxon>
        <taxon>Spermatophyta</taxon>
        <taxon>Magnoliopsida</taxon>
        <taxon>Liliopsida</taxon>
        <taxon>Poales</taxon>
        <taxon>Poaceae</taxon>
        <taxon>PACMAD clade</taxon>
        <taxon>Chloridoideae</taxon>
        <taxon>Cynodonteae</taxon>
        <taxon>Eleusininae</taxon>
        <taxon>Eleusine</taxon>
    </lineage>
</organism>
<dbReference type="CDD" id="cd02120">
    <property type="entry name" value="PA_subtilisin_like"/>
    <property type="match status" value="1"/>
</dbReference>
<evidence type="ECO:0000256" key="1">
    <source>
        <dbReference type="ARBA" id="ARBA00011073"/>
    </source>
</evidence>
<reference evidence="9" key="2">
    <citation type="submission" date="2021-12" db="EMBL/GenBank/DDBJ databases">
        <title>Resequencing data analysis of finger millet.</title>
        <authorList>
            <person name="Hatakeyama M."/>
            <person name="Aluri S."/>
            <person name="Balachadran M.T."/>
            <person name="Sivarajan S.R."/>
            <person name="Poveda L."/>
            <person name="Shimizu-Inatsugi R."/>
            <person name="Schlapbach R."/>
            <person name="Sreeman S.M."/>
            <person name="Shimizu K.K."/>
        </authorList>
    </citation>
    <scope>NUCLEOTIDE SEQUENCE</scope>
</reference>
<dbReference type="Gene3D" id="2.60.40.2310">
    <property type="match status" value="1"/>
</dbReference>
<comment type="caution">
    <text evidence="9">The sequence shown here is derived from an EMBL/GenBank/DDBJ whole genome shotgun (WGS) entry which is preliminary data.</text>
</comment>
<dbReference type="AlphaFoldDB" id="A0AAV5E4R8"/>
<dbReference type="GO" id="GO:0004252">
    <property type="term" value="F:serine-type endopeptidase activity"/>
    <property type="evidence" value="ECO:0007669"/>
    <property type="project" value="InterPro"/>
</dbReference>
<dbReference type="SUPFAM" id="SSF52743">
    <property type="entry name" value="Subtilisin-like"/>
    <property type="match status" value="1"/>
</dbReference>
<dbReference type="InterPro" id="IPR023828">
    <property type="entry name" value="Peptidase_S8_Ser-AS"/>
</dbReference>
<evidence type="ECO:0000256" key="5">
    <source>
        <dbReference type="ARBA" id="ARBA00022825"/>
    </source>
</evidence>
<evidence type="ECO:0000313" key="9">
    <source>
        <dbReference type="EMBL" id="GJN17460.1"/>
    </source>
</evidence>
<keyword evidence="3" id="KW-0732">Signal</keyword>
<comment type="similarity">
    <text evidence="1 6">Belongs to the peptidase S8 family.</text>
</comment>
<evidence type="ECO:0000256" key="3">
    <source>
        <dbReference type="ARBA" id="ARBA00022729"/>
    </source>
</evidence>
<dbReference type="InterPro" id="IPR036852">
    <property type="entry name" value="Peptidase_S8/S53_dom_sf"/>
</dbReference>
<keyword evidence="5" id="KW-0720">Serine protease</keyword>
<dbReference type="Proteomes" id="UP001054889">
    <property type="component" value="Unassembled WGS sequence"/>
</dbReference>
<dbReference type="Gene3D" id="3.40.50.200">
    <property type="entry name" value="Peptidase S8/S53 domain"/>
    <property type="match status" value="2"/>
</dbReference>
<dbReference type="EMBL" id="BQKI01000073">
    <property type="protein sequence ID" value="GJN17460.1"/>
    <property type="molecule type" value="Genomic_DNA"/>
</dbReference>
<dbReference type="InterPro" id="IPR000209">
    <property type="entry name" value="Peptidase_S8/S53_dom"/>
</dbReference>
<protein>
    <submittedName>
        <fullName evidence="9">Uncharacterized protein</fullName>
    </submittedName>
</protein>
<keyword evidence="4" id="KW-0378">Hydrolase</keyword>
<keyword evidence="2" id="KW-0645">Protease</keyword>
<dbReference type="PANTHER" id="PTHR10795">
    <property type="entry name" value="PROPROTEIN CONVERTASE SUBTILISIN/KEXIN"/>
    <property type="match status" value="1"/>
</dbReference>
<evidence type="ECO:0000256" key="2">
    <source>
        <dbReference type="ARBA" id="ARBA00022670"/>
    </source>
</evidence>
<evidence type="ECO:0000256" key="4">
    <source>
        <dbReference type="ARBA" id="ARBA00022801"/>
    </source>
</evidence>
<dbReference type="Pfam" id="PF17766">
    <property type="entry name" value="fn3_6"/>
    <property type="match status" value="1"/>
</dbReference>
<feature type="domain" description="Subtilisin-like protease fibronectin type-III" evidence="8">
    <location>
        <begin position="400"/>
        <end position="485"/>
    </location>
</feature>
<dbReference type="PROSITE" id="PS51892">
    <property type="entry name" value="SUBTILASE"/>
    <property type="match status" value="1"/>
</dbReference>
<accession>A0AAV5E4R8</accession>
<dbReference type="InterPro" id="IPR041469">
    <property type="entry name" value="Subtilisin-like_FN3"/>
</dbReference>
<feature type="domain" description="Peptidase S8/S53" evidence="7">
    <location>
        <begin position="17"/>
        <end position="339"/>
    </location>
</feature>
<evidence type="ECO:0000259" key="8">
    <source>
        <dbReference type="Pfam" id="PF17766"/>
    </source>
</evidence>
<dbReference type="InterPro" id="IPR045051">
    <property type="entry name" value="SBT"/>
</dbReference>
<dbReference type="PROSITE" id="PS00138">
    <property type="entry name" value="SUBTILASE_SER"/>
    <property type="match status" value="1"/>
</dbReference>
<keyword evidence="10" id="KW-1185">Reference proteome</keyword>